<dbReference type="GO" id="GO:0016787">
    <property type="term" value="F:hydrolase activity"/>
    <property type="evidence" value="ECO:0007669"/>
    <property type="project" value="UniProtKB-KW"/>
</dbReference>
<dbReference type="Pfam" id="PF00753">
    <property type="entry name" value="Lactamase_B"/>
    <property type="match status" value="1"/>
</dbReference>
<dbReference type="InterPro" id="IPR038536">
    <property type="entry name" value="Alkyl/aryl-sulf_dimr_sf"/>
</dbReference>
<evidence type="ECO:0000313" key="3">
    <source>
        <dbReference type="Proteomes" id="UP000265882"/>
    </source>
</evidence>
<organism evidence="2 3">
    <name type="scientific">Abyssobacteria bacterium (strain SURF_5)</name>
    <dbReference type="NCBI Taxonomy" id="2093360"/>
    <lineage>
        <taxon>Bacteria</taxon>
        <taxon>Pseudomonadati</taxon>
        <taxon>Candidatus Hydrogenedentota</taxon>
        <taxon>Candidatus Abyssobacteria</taxon>
    </lineage>
</organism>
<dbReference type="Pfam" id="PF14863">
    <property type="entry name" value="Alkyl_sulf_dimr"/>
    <property type="match status" value="1"/>
</dbReference>
<reference evidence="2 3" key="1">
    <citation type="journal article" date="2017" name="ISME J.">
        <title>Energy and carbon metabolisms in a deep terrestrial subsurface fluid microbial community.</title>
        <authorList>
            <person name="Momper L."/>
            <person name="Jungbluth S.P."/>
            <person name="Lee M.D."/>
            <person name="Amend J.P."/>
        </authorList>
    </citation>
    <scope>NUCLEOTIDE SEQUENCE [LARGE SCALE GENOMIC DNA]</scope>
    <source>
        <strain evidence="2">SURF_5</strain>
    </source>
</reference>
<dbReference type="Proteomes" id="UP000265882">
    <property type="component" value="Unassembled WGS sequence"/>
</dbReference>
<gene>
    <name evidence="2" type="ORF">C4520_03445</name>
</gene>
<feature type="domain" description="Metallo-beta-lactamase" evidence="1">
    <location>
        <begin position="43"/>
        <end position="240"/>
    </location>
</feature>
<dbReference type="InterPro" id="IPR001279">
    <property type="entry name" value="Metallo-B-lactamas"/>
</dbReference>
<accession>A0A3A4NWB9</accession>
<dbReference type="EMBL" id="QZKU01000031">
    <property type="protein sequence ID" value="RJP24747.1"/>
    <property type="molecule type" value="Genomic_DNA"/>
</dbReference>
<protein>
    <submittedName>
        <fullName evidence="2">MBL fold metallo-hydrolase</fullName>
    </submittedName>
</protein>
<dbReference type="InterPro" id="IPR036866">
    <property type="entry name" value="RibonucZ/Hydroxyglut_hydro"/>
</dbReference>
<proteinExistence type="predicted"/>
<dbReference type="SMART" id="SM00849">
    <property type="entry name" value="Lactamase_B"/>
    <property type="match status" value="1"/>
</dbReference>
<dbReference type="Gene3D" id="3.60.15.10">
    <property type="entry name" value="Ribonuclease Z/Hydroxyacylglutathione hydrolase-like"/>
    <property type="match status" value="1"/>
</dbReference>
<dbReference type="GO" id="GO:0046983">
    <property type="term" value="F:protein dimerization activity"/>
    <property type="evidence" value="ECO:0007669"/>
    <property type="project" value="InterPro"/>
</dbReference>
<comment type="caution">
    <text evidence="2">The sequence shown here is derived from an EMBL/GenBank/DDBJ whole genome shotgun (WGS) entry which is preliminary data.</text>
</comment>
<dbReference type="SUPFAM" id="SSF56281">
    <property type="entry name" value="Metallo-hydrolase/oxidoreductase"/>
    <property type="match status" value="1"/>
</dbReference>
<evidence type="ECO:0000259" key="1">
    <source>
        <dbReference type="SMART" id="SM00849"/>
    </source>
</evidence>
<name>A0A3A4NWB9_ABYX5</name>
<evidence type="ECO:0000313" key="2">
    <source>
        <dbReference type="EMBL" id="RJP24747.1"/>
    </source>
</evidence>
<dbReference type="InterPro" id="IPR029228">
    <property type="entry name" value="Alkyl_sulf_dimr"/>
</dbReference>
<keyword evidence="2" id="KW-0378">Hydrolase</keyword>
<dbReference type="Gene3D" id="1.25.40.880">
    <property type="entry name" value="Alkyl sulfatase, dimerisation domain"/>
    <property type="match status" value="1"/>
</dbReference>
<sequence>MGAVLDLSEQLWTGKTNTYENHPFMALNEYDVVAERTIFYNSFAGVTAFGTDDGLVMVDTGLFALQEAVFGAVRSWSRDRLNTAIFTHGHVDHIFTVPLFQAEAKERGWTPPRVVAHEDVPRRFDRYIMTAGYNGVINQRQFAQPVTWPTSYSYPDVTYRNAMTLKIGGLTFELNHARGETDDHTWVWVPEREVLCSGDLIIWAVPNAGNPQKVQRYCAEWAAALRKMAGLKAKVLCPGHGVVVVGRDRVEHILSDTAELLESIHTQALALMNEGATLDRVIHSVEVPEHLKKRPYLQPVYDEPQYIVRNIWRLYGGWYDGNPAHVKPAPEAAQAAEIAALAGGVSALVKRAKELAKEGDLRLACHLIEWAFAAAPTNKSVNKARAEIYEKRAATETALMTMNIYNAAARESRATLD</sequence>
<dbReference type="AlphaFoldDB" id="A0A3A4NWB9"/>